<dbReference type="GeneID" id="87845364"/>
<feature type="compositionally biased region" description="Polar residues" evidence="1">
    <location>
        <begin position="96"/>
        <end position="106"/>
    </location>
</feature>
<sequence length="242" mass="26648">MVIRKRTQARVTNHGRCRYDQVQGPGARHRSLTSYALGGAIDVNSDPSRPTHSRSPSSATRHDPHPISPGKILVNPPTPFHNPGSNRSTRVRSPMTAATASRCNTGSRSALAPLRADFRSATRTRAPHFRPLLQILSCSHASANGRGEWSPTRFIPPSLEMLHPSCTLLHRASFVISPRAQPILFSRLFEPSAALASVCCSLETRGRTSSLARLLVREGAVWTRPFQNKISLSRDVCRSKYE</sequence>
<dbReference type="EMBL" id="JAUEPN010000012">
    <property type="protein sequence ID" value="KAK3290719.1"/>
    <property type="molecule type" value="Genomic_DNA"/>
</dbReference>
<feature type="region of interest" description="Disordered" evidence="1">
    <location>
        <begin position="39"/>
        <end position="106"/>
    </location>
</feature>
<organism evidence="2 3">
    <name type="scientific">Chaetomium fimeti</name>
    <dbReference type="NCBI Taxonomy" id="1854472"/>
    <lineage>
        <taxon>Eukaryota</taxon>
        <taxon>Fungi</taxon>
        <taxon>Dikarya</taxon>
        <taxon>Ascomycota</taxon>
        <taxon>Pezizomycotina</taxon>
        <taxon>Sordariomycetes</taxon>
        <taxon>Sordariomycetidae</taxon>
        <taxon>Sordariales</taxon>
        <taxon>Chaetomiaceae</taxon>
        <taxon>Chaetomium</taxon>
    </lineage>
</organism>
<feature type="compositionally biased region" description="Low complexity" evidence="1">
    <location>
        <begin position="45"/>
        <end position="59"/>
    </location>
</feature>
<dbReference type="RefSeq" id="XP_062654233.1">
    <property type="nucleotide sequence ID" value="XM_062808416.1"/>
</dbReference>
<proteinExistence type="predicted"/>
<protein>
    <submittedName>
        <fullName evidence="2">Uncharacterized protein</fullName>
    </submittedName>
</protein>
<dbReference type="Proteomes" id="UP001278766">
    <property type="component" value="Unassembled WGS sequence"/>
</dbReference>
<keyword evidence="3" id="KW-1185">Reference proteome</keyword>
<accession>A0AAE0LN32</accession>
<evidence type="ECO:0000256" key="1">
    <source>
        <dbReference type="SAM" id="MobiDB-lite"/>
    </source>
</evidence>
<gene>
    <name evidence="2" type="ORF">B0H64DRAFT_54720</name>
</gene>
<comment type="caution">
    <text evidence="2">The sequence shown here is derived from an EMBL/GenBank/DDBJ whole genome shotgun (WGS) entry which is preliminary data.</text>
</comment>
<evidence type="ECO:0000313" key="2">
    <source>
        <dbReference type="EMBL" id="KAK3290719.1"/>
    </source>
</evidence>
<dbReference type="AlphaFoldDB" id="A0AAE0LN32"/>
<reference evidence="2" key="1">
    <citation type="journal article" date="2023" name="Mol. Phylogenet. Evol.">
        <title>Genome-scale phylogeny and comparative genomics of the fungal order Sordariales.</title>
        <authorList>
            <person name="Hensen N."/>
            <person name="Bonometti L."/>
            <person name="Westerberg I."/>
            <person name="Brannstrom I.O."/>
            <person name="Guillou S."/>
            <person name="Cros-Aarteil S."/>
            <person name="Calhoun S."/>
            <person name="Haridas S."/>
            <person name="Kuo A."/>
            <person name="Mondo S."/>
            <person name="Pangilinan J."/>
            <person name="Riley R."/>
            <person name="LaButti K."/>
            <person name="Andreopoulos B."/>
            <person name="Lipzen A."/>
            <person name="Chen C."/>
            <person name="Yan M."/>
            <person name="Daum C."/>
            <person name="Ng V."/>
            <person name="Clum A."/>
            <person name="Steindorff A."/>
            <person name="Ohm R.A."/>
            <person name="Martin F."/>
            <person name="Silar P."/>
            <person name="Natvig D.O."/>
            <person name="Lalanne C."/>
            <person name="Gautier V."/>
            <person name="Ament-Velasquez S.L."/>
            <person name="Kruys A."/>
            <person name="Hutchinson M.I."/>
            <person name="Powell A.J."/>
            <person name="Barry K."/>
            <person name="Miller A.N."/>
            <person name="Grigoriev I.V."/>
            <person name="Debuchy R."/>
            <person name="Gladieux P."/>
            <person name="Hiltunen Thoren M."/>
            <person name="Johannesson H."/>
        </authorList>
    </citation>
    <scope>NUCLEOTIDE SEQUENCE</scope>
    <source>
        <strain evidence="2">CBS 168.71</strain>
    </source>
</reference>
<evidence type="ECO:0000313" key="3">
    <source>
        <dbReference type="Proteomes" id="UP001278766"/>
    </source>
</evidence>
<name>A0AAE0LN32_9PEZI</name>
<reference evidence="2" key="2">
    <citation type="submission" date="2023-06" db="EMBL/GenBank/DDBJ databases">
        <authorList>
            <consortium name="Lawrence Berkeley National Laboratory"/>
            <person name="Haridas S."/>
            <person name="Hensen N."/>
            <person name="Bonometti L."/>
            <person name="Westerberg I."/>
            <person name="Brannstrom I.O."/>
            <person name="Guillou S."/>
            <person name="Cros-Aarteil S."/>
            <person name="Calhoun S."/>
            <person name="Kuo A."/>
            <person name="Mondo S."/>
            <person name="Pangilinan J."/>
            <person name="Riley R."/>
            <person name="Labutti K."/>
            <person name="Andreopoulos B."/>
            <person name="Lipzen A."/>
            <person name="Chen C."/>
            <person name="Yanf M."/>
            <person name="Daum C."/>
            <person name="Ng V."/>
            <person name="Clum A."/>
            <person name="Steindorff A."/>
            <person name="Ohm R."/>
            <person name="Martin F."/>
            <person name="Silar P."/>
            <person name="Natvig D."/>
            <person name="Lalanne C."/>
            <person name="Gautier V."/>
            <person name="Ament-Velasquez S.L."/>
            <person name="Kruys A."/>
            <person name="Hutchinson M.I."/>
            <person name="Powell A.J."/>
            <person name="Barry K."/>
            <person name="Miller A.N."/>
            <person name="Grigoriev I.V."/>
            <person name="Debuchy R."/>
            <person name="Gladieux P."/>
            <person name="Thoren M.H."/>
            <person name="Johannesson H."/>
        </authorList>
    </citation>
    <scope>NUCLEOTIDE SEQUENCE</scope>
    <source>
        <strain evidence="2">CBS 168.71</strain>
    </source>
</reference>